<feature type="transmembrane region" description="Helical" evidence="2">
    <location>
        <begin position="257"/>
        <end position="285"/>
    </location>
</feature>
<evidence type="ECO:0000256" key="2">
    <source>
        <dbReference type="SAM" id="Phobius"/>
    </source>
</evidence>
<accession>A0A8J7CRQ7</accession>
<feature type="compositionally biased region" description="Gly residues" evidence="1">
    <location>
        <begin position="56"/>
        <end position="70"/>
    </location>
</feature>
<evidence type="ECO:0000256" key="1">
    <source>
        <dbReference type="SAM" id="MobiDB-lite"/>
    </source>
</evidence>
<feature type="transmembrane region" description="Helical" evidence="2">
    <location>
        <begin position="335"/>
        <end position="355"/>
    </location>
</feature>
<feature type="region of interest" description="Disordered" evidence="1">
    <location>
        <begin position="1"/>
        <end position="73"/>
    </location>
</feature>
<dbReference type="InterPro" id="IPR010295">
    <property type="entry name" value="DUF898"/>
</dbReference>
<sequence>MSTRLSPPSETGSPGPRASGRPEHPAGTGVSDPPGQTGGAHHAASSGDGVAPVDGGTSGSEGAPGGGGTSGPVSCGPACPVEFSGTAREYMGIWIVNLILSVITIGIWTPWAKVRRLRYFYGNTRLADGHFDYLARPVRILAGRAFVVAVLCLYSLAAGVAPVLAGLLFYAMAAGLPWIINRSLVFNARVTVWRNVRFNFRPSFWPAALAYGVFPVLAALSLGLLIPVGSRIAARFYVNRHSLGRAAFVSDPPLRSFYAALGGAVLLGAAVMFAFAFVQALGLFLDGLLSSPNGSQGPAPGVVETGLEDFADPPAEDGAPGPWSVETLAEFLDPVLLVLLVFQIVPAVLLGSLFYRAAVRRLVLNSLVLEGGHRFRSTLSPLRVCWIAATNTLAVGATLGLAAPWAAVRMWRYQCACLSVIPGGPADTFVSENADAGSAFGSEFADIEGLEIGL</sequence>
<keyword evidence="4" id="KW-1185">Reference proteome</keyword>
<dbReference type="Pfam" id="PF05987">
    <property type="entry name" value="DUF898"/>
    <property type="match status" value="1"/>
</dbReference>
<keyword evidence="2" id="KW-0472">Membrane</keyword>
<reference evidence="3" key="1">
    <citation type="submission" date="2020-10" db="EMBL/GenBank/DDBJ databases">
        <title>Genome sequence of the unusual species of purple photosynthetic bacteria, Phaeovibrio sulfidiphilus DSM 23193, type strain.</title>
        <authorList>
            <person name="Kyndt J.A."/>
            <person name="Meyer T.E."/>
        </authorList>
    </citation>
    <scope>NUCLEOTIDE SEQUENCE</scope>
    <source>
        <strain evidence="3">DSM 23193</strain>
    </source>
</reference>
<comment type="caution">
    <text evidence="3">The sequence shown here is derived from an EMBL/GenBank/DDBJ whole genome shotgun (WGS) entry which is preliminary data.</text>
</comment>
<name>A0A8J7CRQ7_9PROT</name>
<proteinExistence type="predicted"/>
<feature type="transmembrane region" description="Helical" evidence="2">
    <location>
        <begin position="204"/>
        <end position="226"/>
    </location>
</feature>
<dbReference type="EMBL" id="JACZHT010000007">
    <property type="protein sequence ID" value="MBE1237770.1"/>
    <property type="molecule type" value="Genomic_DNA"/>
</dbReference>
<feature type="transmembrane region" description="Helical" evidence="2">
    <location>
        <begin position="384"/>
        <end position="407"/>
    </location>
</feature>
<dbReference type="AlphaFoldDB" id="A0A8J7CRQ7"/>
<evidence type="ECO:0000313" key="3">
    <source>
        <dbReference type="EMBL" id="MBE1237770.1"/>
    </source>
</evidence>
<feature type="compositionally biased region" description="Polar residues" evidence="1">
    <location>
        <begin position="1"/>
        <end position="12"/>
    </location>
</feature>
<gene>
    <name evidence="3" type="ORF">IHV25_08930</name>
</gene>
<feature type="transmembrane region" description="Helical" evidence="2">
    <location>
        <begin position="146"/>
        <end position="173"/>
    </location>
</feature>
<organism evidence="3 4">
    <name type="scientific">Phaeovibrio sulfidiphilus</name>
    <dbReference type="NCBI Taxonomy" id="1220600"/>
    <lineage>
        <taxon>Bacteria</taxon>
        <taxon>Pseudomonadati</taxon>
        <taxon>Pseudomonadota</taxon>
        <taxon>Alphaproteobacteria</taxon>
        <taxon>Rhodospirillales</taxon>
        <taxon>Rhodospirillaceae</taxon>
        <taxon>Phaeovibrio</taxon>
    </lineage>
</organism>
<evidence type="ECO:0000313" key="4">
    <source>
        <dbReference type="Proteomes" id="UP000631034"/>
    </source>
</evidence>
<feature type="transmembrane region" description="Helical" evidence="2">
    <location>
        <begin position="91"/>
        <end position="111"/>
    </location>
</feature>
<keyword evidence="2" id="KW-1133">Transmembrane helix</keyword>
<keyword evidence="2" id="KW-0812">Transmembrane</keyword>
<dbReference type="Proteomes" id="UP000631034">
    <property type="component" value="Unassembled WGS sequence"/>
</dbReference>
<protein>
    <submittedName>
        <fullName evidence="3">DUF898 domain-containing protein</fullName>
    </submittedName>
</protein>